<dbReference type="PANTHER" id="PTHR36834">
    <property type="entry name" value="MEMBRANE PROTEIN-RELATED"/>
    <property type="match status" value="1"/>
</dbReference>
<accession>A0A7M2RGC9</accession>
<feature type="transmembrane region" description="Helical" evidence="1">
    <location>
        <begin position="75"/>
        <end position="93"/>
    </location>
</feature>
<keyword evidence="1" id="KW-1133">Transmembrane helix</keyword>
<feature type="transmembrane region" description="Helical" evidence="1">
    <location>
        <begin position="215"/>
        <end position="234"/>
    </location>
</feature>
<name>A0A7M2RGC9_9FIRM</name>
<evidence type="ECO:0000313" key="3">
    <source>
        <dbReference type="EMBL" id="QOV19385.1"/>
    </source>
</evidence>
<feature type="transmembrane region" description="Helical" evidence="1">
    <location>
        <begin position="181"/>
        <end position="203"/>
    </location>
</feature>
<dbReference type="AlphaFoldDB" id="A0A7M2RGC9"/>
<protein>
    <submittedName>
        <fullName evidence="3">VanZ family protein</fullName>
    </submittedName>
</protein>
<evidence type="ECO:0000313" key="4">
    <source>
        <dbReference type="Proteomes" id="UP000593601"/>
    </source>
</evidence>
<dbReference type="KEGG" id="bliq:INP51_15880"/>
<dbReference type="Proteomes" id="UP000593601">
    <property type="component" value="Chromosome"/>
</dbReference>
<keyword evidence="1" id="KW-0472">Membrane</keyword>
<dbReference type="InterPro" id="IPR053150">
    <property type="entry name" value="Teicoplanin_resist-assoc"/>
</dbReference>
<keyword evidence="1" id="KW-0812">Transmembrane</keyword>
<dbReference type="InterPro" id="IPR006976">
    <property type="entry name" value="VanZ-like"/>
</dbReference>
<evidence type="ECO:0000256" key="1">
    <source>
        <dbReference type="SAM" id="Phobius"/>
    </source>
</evidence>
<feature type="transmembrane region" description="Helical" evidence="1">
    <location>
        <begin position="150"/>
        <end position="169"/>
    </location>
</feature>
<organism evidence="3 4">
    <name type="scientific">Blautia liquoris</name>
    <dbReference type="NCBI Taxonomy" id="2779518"/>
    <lineage>
        <taxon>Bacteria</taxon>
        <taxon>Bacillati</taxon>
        <taxon>Bacillota</taxon>
        <taxon>Clostridia</taxon>
        <taxon>Lachnospirales</taxon>
        <taxon>Lachnospiraceae</taxon>
        <taxon>Blautia</taxon>
    </lineage>
</organism>
<evidence type="ECO:0000259" key="2">
    <source>
        <dbReference type="Pfam" id="PF04892"/>
    </source>
</evidence>
<dbReference type="EMBL" id="CP063304">
    <property type="protein sequence ID" value="QOV19385.1"/>
    <property type="molecule type" value="Genomic_DNA"/>
</dbReference>
<sequence length="499" mass="57264">MSYTVVNKLRRFYIQLQYKNGGHFMDIITIFQVLLRWGVFALIGGLLLALTIFAGYMIYKKAFHGQRSMSKTQGIILFFLSCWLLLVLALTTLSRGANFTDSFNIDFFSAYVNAWNKWSISELQLIIFNMLMFTPLGFLLPLFWKKAEKFEVIFFVSVGLTVCIEILQLLTGTGIFELDDLFHNCIGSLFGYFCTMAVLSVIREKRIRLAPIGKVLIFPCFIGMIIGTVSLVYARQPYGNMPILPAVRQDMSRTQITTDLSLADQPATASLYKNAYTGDQDYIERMAAQLSESEEVTFAGIQRREGENRVYTGKNPTSEEVQLNFFFRTGHWRYTTWHDTTKLTVEAAKNRGAFYKNWLKESGLLPDTAVFTLQNNDTLRWDVPEKNNLSIAKTAFTSGSVLMQFDSNLELASMDYGISWNEYVTTEEIISPKAAFEQVEDGNFEQYVPFRQGDILWVKECKLTYVYDTKGFYQPVYRFTGYINNKDNSWDCQIPALAR</sequence>
<dbReference type="RefSeq" id="WP_193735705.1">
    <property type="nucleotide sequence ID" value="NZ_CP063304.1"/>
</dbReference>
<reference evidence="3 4" key="1">
    <citation type="submission" date="2020-10" db="EMBL/GenBank/DDBJ databases">
        <title>Blautia liquoris sp.nov., isolated from the mud in a fermentation cellar used for the production of Chinese strong-flavoured liquor.</title>
        <authorList>
            <person name="Lu L."/>
        </authorList>
    </citation>
    <scope>NUCLEOTIDE SEQUENCE [LARGE SCALE GENOMIC DNA]</scope>
    <source>
        <strain evidence="3 4">LZLJ-3</strain>
    </source>
</reference>
<feature type="transmembrane region" description="Helical" evidence="1">
    <location>
        <begin position="123"/>
        <end position="143"/>
    </location>
</feature>
<feature type="transmembrane region" description="Helical" evidence="1">
    <location>
        <begin position="34"/>
        <end position="59"/>
    </location>
</feature>
<dbReference type="Pfam" id="PF04892">
    <property type="entry name" value="VanZ"/>
    <property type="match status" value="1"/>
</dbReference>
<proteinExistence type="predicted"/>
<feature type="domain" description="VanZ-like" evidence="2">
    <location>
        <begin position="83"/>
        <end position="196"/>
    </location>
</feature>
<keyword evidence="4" id="KW-1185">Reference proteome</keyword>
<dbReference type="PANTHER" id="PTHR36834:SF1">
    <property type="entry name" value="INTEGRAL MEMBRANE PROTEIN"/>
    <property type="match status" value="1"/>
</dbReference>
<gene>
    <name evidence="3" type="ORF">INP51_15880</name>
</gene>